<evidence type="ECO:0000313" key="7">
    <source>
        <dbReference type="Proteomes" id="UP000663760"/>
    </source>
</evidence>
<dbReference type="Pfam" id="PF00806">
    <property type="entry name" value="PUF"/>
    <property type="match status" value="8"/>
</dbReference>
<organism evidence="6 7">
    <name type="scientific">Spirodela intermedia</name>
    <name type="common">Intermediate duckweed</name>
    <dbReference type="NCBI Taxonomy" id="51605"/>
    <lineage>
        <taxon>Eukaryota</taxon>
        <taxon>Viridiplantae</taxon>
        <taxon>Streptophyta</taxon>
        <taxon>Embryophyta</taxon>
        <taxon>Tracheophyta</taxon>
        <taxon>Spermatophyta</taxon>
        <taxon>Magnoliopsida</taxon>
        <taxon>Liliopsida</taxon>
        <taxon>Araceae</taxon>
        <taxon>Lemnoideae</taxon>
        <taxon>Spirodela</taxon>
    </lineage>
</organism>
<dbReference type="GO" id="GO:0003729">
    <property type="term" value="F:mRNA binding"/>
    <property type="evidence" value="ECO:0007669"/>
    <property type="project" value="TreeGrafter"/>
</dbReference>
<dbReference type="InterPro" id="IPR016024">
    <property type="entry name" value="ARM-type_fold"/>
</dbReference>
<dbReference type="GO" id="GO:0006417">
    <property type="term" value="P:regulation of translation"/>
    <property type="evidence" value="ECO:0007669"/>
    <property type="project" value="UniProtKB-KW"/>
</dbReference>
<keyword evidence="1" id="KW-0677">Repeat</keyword>
<dbReference type="PANTHER" id="PTHR12537:SF13">
    <property type="entry name" value="PUMILIO HOMOLOGY DOMAIN FAMILY MEMBER 4"/>
    <property type="match status" value="1"/>
</dbReference>
<dbReference type="SMART" id="SM00025">
    <property type="entry name" value="Pumilio"/>
    <property type="match status" value="8"/>
</dbReference>
<dbReference type="Gene3D" id="1.25.10.10">
    <property type="entry name" value="Leucine-rich Repeat Variant"/>
    <property type="match status" value="1"/>
</dbReference>
<dbReference type="SUPFAM" id="SSF48371">
    <property type="entry name" value="ARM repeat"/>
    <property type="match status" value="1"/>
</dbReference>
<gene>
    <name evidence="6" type="ORF">SI8410_09012369</name>
</gene>
<feature type="domain" description="PUM-HD" evidence="5">
    <location>
        <begin position="186"/>
        <end position="524"/>
    </location>
</feature>
<feature type="repeat" description="Pumilio" evidence="4">
    <location>
        <begin position="463"/>
        <end position="500"/>
    </location>
</feature>
<dbReference type="OrthoDB" id="668540at2759"/>
<feature type="repeat" description="Pumilio" evidence="4">
    <location>
        <begin position="427"/>
        <end position="462"/>
    </location>
</feature>
<dbReference type="EMBL" id="LR746272">
    <property type="protein sequence ID" value="CAA7401691.1"/>
    <property type="molecule type" value="Genomic_DNA"/>
</dbReference>
<proteinExistence type="predicted"/>
<evidence type="ECO:0000313" key="6">
    <source>
        <dbReference type="EMBL" id="CAA7401691.1"/>
    </source>
</evidence>
<dbReference type="PROSITE" id="PS50302">
    <property type="entry name" value="PUM"/>
    <property type="match status" value="7"/>
</dbReference>
<dbReference type="GO" id="GO:0005737">
    <property type="term" value="C:cytoplasm"/>
    <property type="evidence" value="ECO:0007669"/>
    <property type="project" value="TreeGrafter"/>
</dbReference>
<dbReference type="PROSITE" id="PS50303">
    <property type="entry name" value="PUM_HD"/>
    <property type="match status" value="1"/>
</dbReference>
<evidence type="ECO:0000256" key="4">
    <source>
        <dbReference type="PROSITE-ProRule" id="PRU00317"/>
    </source>
</evidence>
<feature type="repeat" description="Pumilio" evidence="4">
    <location>
        <begin position="319"/>
        <end position="354"/>
    </location>
</feature>
<dbReference type="InterPro" id="IPR033133">
    <property type="entry name" value="PUM-HD"/>
</dbReference>
<feature type="repeat" description="Pumilio" evidence="4">
    <location>
        <begin position="355"/>
        <end position="390"/>
    </location>
</feature>
<dbReference type="PANTHER" id="PTHR12537">
    <property type="entry name" value="RNA BINDING PROTEIN PUMILIO-RELATED"/>
    <property type="match status" value="1"/>
</dbReference>
<name>A0A7I8KVP9_SPIIN</name>
<feature type="repeat" description="Pumilio" evidence="4">
    <location>
        <begin position="391"/>
        <end position="426"/>
    </location>
</feature>
<evidence type="ECO:0000256" key="3">
    <source>
        <dbReference type="ARBA" id="ARBA00058490"/>
    </source>
</evidence>
<evidence type="ECO:0000256" key="1">
    <source>
        <dbReference type="ARBA" id="ARBA00022737"/>
    </source>
</evidence>
<dbReference type="Proteomes" id="UP000663760">
    <property type="component" value="Chromosome 9"/>
</dbReference>
<dbReference type="InterPro" id="IPR001313">
    <property type="entry name" value="Pumilio_RNA-bd_rpt"/>
</dbReference>
<keyword evidence="2" id="KW-0810">Translation regulation</keyword>
<feature type="repeat" description="Pumilio" evidence="4">
    <location>
        <begin position="243"/>
        <end position="279"/>
    </location>
</feature>
<keyword evidence="7" id="KW-1185">Reference proteome</keyword>
<accession>A0A7I8KVP9</accession>
<feature type="repeat" description="Pumilio" evidence="4">
    <location>
        <begin position="282"/>
        <end position="318"/>
    </location>
</feature>
<protein>
    <recommendedName>
        <fullName evidence="5">PUM-HD domain-containing protein</fullName>
    </recommendedName>
</protein>
<dbReference type="InterPro" id="IPR011989">
    <property type="entry name" value="ARM-like"/>
</dbReference>
<dbReference type="CDD" id="cd07920">
    <property type="entry name" value="Pumilio"/>
    <property type="match status" value="1"/>
</dbReference>
<evidence type="ECO:0000256" key="2">
    <source>
        <dbReference type="ARBA" id="ARBA00022845"/>
    </source>
</evidence>
<evidence type="ECO:0000259" key="5">
    <source>
        <dbReference type="PROSITE" id="PS50303"/>
    </source>
</evidence>
<reference evidence="6" key="1">
    <citation type="submission" date="2020-02" db="EMBL/GenBank/DDBJ databases">
        <authorList>
            <person name="Scholz U."/>
            <person name="Mascher M."/>
            <person name="Fiebig A."/>
        </authorList>
    </citation>
    <scope>NUCLEOTIDE SEQUENCE</scope>
</reference>
<dbReference type="AlphaFoldDB" id="A0A7I8KVP9"/>
<dbReference type="FunFam" id="1.25.10.10:FF:000237">
    <property type="entry name" value="Pumilio homolog 9"/>
    <property type="match status" value="1"/>
</dbReference>
<dbReference type="InterPro" id="IPR033712">
    <property type="entry name" value="Pumilio_RNA-bd"/>
</dbReference>
<sequence>MLSDQETSASLMPQTHCYLTSNWLRPCRWQQDSPSSRSNGRCSESINLFNEQSREDFGLDSNRYQTAKQVDESLFSHGRTDGIKEFMGSEKNRTYSVEHFDESTRPILPPTMVPSSLSAISMQPHRSELSSNGHSLLSLSPVASPQRISAITCEDSFIIQGKLRYLTGKKGCGLQRERKAPHRDGRLSRVEPHYLPSVMPKYQSLSDIQGFVNLVARDQQGCRFLQHKFDEGTRQEREIIFCEIIDHIAELMVNPFGNYLVQKVLDVCTEDQRLEIILVLTKNPTDLVRISLNMHGTRAVQRLIETLKNKKQIALVISALQPGFLSLIRDPNGNHVIQRCLQYFSSEDSKFIFEAAARHCVDIATHRHGCCVLQRCIAHSTGQHQAKLLAEVSRNGLMLAQDAYGNYAVQYVLDMRDPAAVNGLKSSFEGSYVELSTQKFSSNVVEKCLSVFDEPSRRQILSELLSVPFFDHLLQDPYANYVIQSALLTSKGQARNSLVEAIRAHEGVLRTSPYCKRIFNLLKK</sequence>
<comment type="function">
    <text evidence="3">Sequence-specific RNA-binding protein that regulates translation and mRNA stability by binding the 3'-UTR of target mRNAs.</text>
</comment>